<dbReference type="GO" id="GO:0046872">
    <property type="term" value="F:metal ion binding"/>
    <property type="evidence" value="ECO:0007669"/>
    <property type="project" value="UniProtKB-KW"/>
</dbReference>
<evidence type="ECO:0000256" key="13">
    <source>
        <dbReference type="ARBA" id="ARBA00044502"/>
    </source>
</evidence>
<evidence type="ECO:0000259" key="17">
    <source>
        <dbReference type="Pfam" id="PF03443"/>
    </source>
</evidence>
<dbReference type="GO" id="GO:0005576">
    <property type="term" value="C:extracellular region"/>
    <property type="evidence" value="ECO:0007669"/>
    <property type="project" value="UniProtKB-SubCell"/>
</dbReference>
<evidence type="ECO:0000256" key="3">
    <source>
        <dbReference type="ARBA" id="ARBA00022525"/>
    </source>
</evidence>
<evidence type="ECO:0000256" key="2">
    <source>
        <dbReference type="ARBA" id="ARBA00004613"/>
    </source>
</evidence>
<keyword evidence="4" id="KW-0479">Metal-binding</keyword>
<comment type="similarity">
    <text evidence="13">Belongs to the polysaccharide monooxygenase AA9 family.</text>
</comment>
<dbReference type="VEuPathDB" id="FungiDB:jhhlp_006064"/>
<evidence type="ECO:0000256" key="10">
    <source>
        <dbReference type="ARBA" id="ARBA00023157"/>
    </source>
</evidence>
<keyword evidence="6" id="KW-0136">Cellulose degradation</keyword>
<evidence type="ECO:0000256" key="6">
    <source>
        <dbReference type="ARBA" id="ARBA00023001"/>
    </source>
</evidence>
<dbReference type="STRING" id="41688.A0A2N3N4U8"/>
<dbReference type="EC" id="1.14.99.56" evidence="15"/>
<evidence type="ECO:0000256" key="15">
    <source>
        <dbReference type="ARBA" id="ARBA00047174"/>
    </source>
</evidence>
<dbReference type="InterPro" id="IPR005103">
    <property type="entry name" value="AA9_LPMO"/>
</dbReference>
<protein>
    <recommendedName>
        <fullName evidence="15">lytic cellulose monooxygenase (C4-dehydrogenating)</fullName>
        <ecNumber evidence="15">1.14.99.56</ecNumber>
    </recommendedName>
</protein>
<organism evidence="18 19">
    <name type="scientific">Lomentospora prolificans</name>
    <dbReference type="NCBI Taxonomy" id="41688"/>
    <lineage>
        <taxon>Eukaryota</taxon>
        <taxon>Fungi</taxon>
        <taxon>Dikarya</taxon>
        <taxon>Ascomycota</taxon>
        <taxon>Pezizomycotina</taxon>
        <taxon>Sordariomycetes</taxon>
        <taxon>Hypocreomycetidae</taxon>
        <taxon>Microascales</taxon>
        <taxon>Microascaceae</taxon>
        <taxon>Lomentospora</taxon>
    </lineage>
</organism>
<evidence type="ECO:0000256" key="1">
    <source>
        <dbReference type="ARBA" id="ARBA00001973"/>
    </source>
</evidence>
<evidence type="ECO:0000256" key="5">
    <source>
        <dbReference type="ARBA" id="ARBA00022729"/>
    </source>
</evidence>
<evidence type="ECO:0000256" key="11">
    <source>
        <dbReference type="ARBA" id="ARBA00023277"/>
    </source>
</evidence>
<feature type="chain" id="PRO_5014710362" description="lytic cellulose monooxygenase (C4-dehydrogenating)" evidence="16">
    <location>
        <begin position="20"/>
        <end position="269"/>
    </location>
</feature>
<keyword evidence="7" id="KW-0560">Oxidoreductase</keyword>
<evidence type="ECO:0000256" key="9">
    <source>
        <dbReference type="ARBA" id="ARBA00023033"/>
    </source>
</evidence>
<keyword evidence="10" id="KW-1015">Disulfide bond</keyword>
<dbReference type="PANTHER" id="PTHR33353">
    <property type="entry name" value="PUTATIVE (AFU_ORTHOLOGUE AFUA_1G12560)-RELATED"/>
    <property type="match status" value="1"/>
</dbReference>
<dbReference type="InterPro" id="IPR049892">
    <property type="entry name" value="AA9"/>
</dbReference>
<comment type="catalytic activity">
    <reaction evidence="14">
        <text>[(1-&gt;4)-beta-D-glucosyl]n+m + reduced acceptor + O2 = 4-dehydro-beta-D-glucosyl-[(1-&gt;4)-beta-D-glucosyl]n-1 + [(1-&gt;4)-beta-D-glucosyl]m + acceptor + H2O.</text>
        <dbReference type="EC" id="1.14.99.56"/>
    </reaction>
</comment>
<dbReference type="EMBL" id="NLAX01000701">
    <property type="protein sequence ID" value="PKS07460.1"/>
    <property type="molecule type" value="Genomic_DNA"/>
</dbReference>
<gene>
    <name evidence="18" type="ORF">jhhlp_006064</name>
</gene>
<comment type="cofactor">
    <cofactor evidence="1">
        <name>Cu(2+)</name>
        <dbReference type="ChEBI" id="CHEBI:29036"/>
    </cofactor>
</comment>
<dbReference type="Pfam" id="PF03443">
    <property type="entry name" value="AA9"/>
    <property type="match status" value="1"/>
</dbReference>
<keyword evidence="5 16" id="KW-0732">Signal</keyword>
<evidence type="ECO:0000256" key="7">
    <source>
        <dbReference type="ARBA" id="ARBA00023002"/>
    </source>
</evidence>
<proteinExistence type="inferred from homology"/>
<evidence type="ECO:0000256" key="14">
    <source>
        <dbReference type="ARBA" id="ARBA00045077"/>
    </source>
</evidence>
<dbReference type="AlphaFoldDB" id="A0A2N3N4U8"/>
<name>A0A2N3N4U8_9PEZI</name>
<keyword evidence="9" id="KW-0503">Monooxygenase</keyword>
<feature type="signal peptide" evidence="16">
    <location>
        <begin position="1"/>
        <end position="19"/>
    </location>
</feature>
<keyword evidence="19" id="KW-1185">Reference proteome</keyword>
<dbReference type="Proteomes" id="UP000233524">
    <property type="component" value="Unassembled WGS sequence"/>
</dbReference>
<dbReference type="InParanoid" id="A0A2N3N4U8"/>
<dbReference type="CDD" id="cd21175">
    <property type="entry name" value="LPMO_AA9"/>
    <property type="match status" value="1"/>
</dbReference>
<reference evidence="18 19" key="1">
    <citation type="journal article" date="2017" name="G3 (Bethesda)">
        <title>First Draft Genome Sequence of the Pathogenic Fungus Lomentospora prolificans (Formerly Scedosporium prolificans).</title>
        <authorList>
            <person name="Luo R."/>
            <person name="Zimin A."/>
            <person name="Workman R."/>
            <person name="Fan Y."/>
            <person name="Pertea G."/>
            <person name="Grossman N."/>
            <person name="Wear M.P."/>
            <person name="Jia B."/>
            <person name="Miller H."/>
            <person name="Casadevall A."/>
            <person name="Timp W."/>
            <person name="Zhang S.X."/>
            <person name="Salzberg S.L."/>
        </authorList>
    </citation>
    <scope>NUCLEOTIDE SEQUENCE [LARGE SCALE GENOMIC DNA]</scope>
    <source>
        <strain evidence="18 19">JHH-5317</strain>
    </source>
</reference>
<evidence type="ECO:0000256" key="16">
    <source>
        <dbReference type="SAM" id="SignalP"/>
    </source>
</evidence>
<feature type="domain" description="Auxiliary Activity family 9 catalytic" evidence="17">
    <location>
        <begin position="20"/>
        <end position="254"/>
    </location>
</feature>
<accession>A0A2N3N4U8</accession>
<evidence type="ECO:0000256" key="4">
    <source>
        <dbReference type="ARBA" id="ARBA00022723"/>
    </source>
</evidence>
<keyword evidence="11" id="KW-0119">Carbohydrate metabolism</keyword>
<comment type="subcellular location">
    <subcellularLocation>
        <location evidence="2">Secreted</location>
    </subcellularLocation>
</comment>
<sequence>MKLSFALGLLATSLPGAFSHTIFVQLKSEGTTYGNIESSQSQLAKVTQVLCLDVGHGVTVPTYDGPQQNVAANEMACNGVPNPTTPTDKVIPVTAGSNVRAMWRHTLDSGPNDVMDPSHKGPVLAYLKKVSDAKSDSGVGSGRFNIQREGLEGTTWATDKIINGQGKQVNRIPECIEDGQYLLRAEMIALHGARTPSGAQFYIHAPLFSPIPTLQMECAQIEVTGCTCTAKPELVSIPGVYPANDPDIVVDIYGGLQGGYKTPGMLNLS</sequence>
<keyword evidence="3" id="KW-0964">Secreted</keyword>
<dbReference type="OrthoDB" id="5558646at2759"/>
<evidence type="ECO:0000256" key="12">
    <source>
        <dbReference type="ARBA" id="ARBA00023326"/>
    </source>
</evidence>
<dbReference type="GO" id="GO:0004497">
    <property type="term" value="F:monooxygenase activity"/>
    <property type="evidence" value="ECO:0007669"/>
    <property type="project" value="UniProtKB-KW"/>
</dbReference>
<dbReference type="GO" id="GO:0030245">
    <property type="term" value="P:cellulose catabolic process"/>
    <property type="evidence" value="ECO:0007669"/>
    <property type="project" value="UniProtKB-KW"/>
</dbReference>
<evidence type="ECO:0000256" key="8">
    <source>
        <dbReference type="ARBA" id="ARBA00023008"/>
    </source>
</evidence>
<evidence type="ECO:0000313" key="18">
    <source>
        <dbReference type="EMBL" id="PKS07460.1"/>
    </source>
</evidence>
<dbReference type="Gene3D" id="2.70.50.70">
    <property type="match status" value="1"/>
</dbReference>
<evidence type="ECO:0000313" key="19">
    <source>
        <dbReference type="Proteomes" id="UP000233524"/>
    </source>
</evidence>
<comment type="caution">
    <text evidence="18">The sequence shown here is derived from an EMBL/GenBank/DDBJ whole genome shotgun (WGS) entry which is preliminary data.</text>
</comment>
<keyword evidence="12" id="KW-0624">Polysaccharide degradation</keyword>
<keyword evidence="8" id="KW-0186">Copper</keyword>
<dbReference type="PANTHER" id="PTHR33353:SF18">
    <property type="entry name" value="ENDOGLUCANASE II"/>
    <property type="match status" value="1"/>
</dbReference>